<sequence length="93" mass="10338">MHAKYFLTLAPRDVLGRPSILNEYHNQLYTGDALLSSLRTNRNEPTCVRIGKGWSSDIHGASVIETFLHSAEGSLEVPGDLVVCSSLHNWEED</sequence>
<evidence type="ECO:0000313" key="1">
    <source>
        <dbReference type="EMBL" id="KYO39594.1"/>
    </source>
</evidence>
<proteinExistence type="predicted"/>
<protein>
    <submittedName>
        <fullName evidence="1">Uncharacterized protein</fullName>
    </submittedName>
</protein>
<gene>
    <name evidence="1" type="ORF">Y1Q_0018665</name>
</gene>
<dbReference type="EMBL" id="AKHW03002185">
    <property type="protein sequence ID" value="KYO39594.1"/>
    <property type="molecule type" value="Genomic_DNA"/>
</dbReference>
<evidence type="ECO:0000313" key="2">
    <source>
        <dbReference type="Proteomes" id="UP000050525"/>
    </source>
</evidence>
<dbReference type="AlphaFoldDB" id="A0A151NS26"/>
<accession>A0A151NS26</accession>
<organism evidence="1 2">
    <name type="scientific">Alligator mississippiensis</name>
    <name type="common">American alligator</name>
    <dbReference type="NCBI Taxonomy" id="8496"/>
    <lineage>
        <taxon>Eukaryota</taxon>
        <taxon>Metazoa</taxon>
        <taxon>Chordata</taxon>
        <taxon>Craniata</taxon>
        <taxon>Vertebrata</taxon>
        <taxon>Euteleostomi</taxon>
        <taxon>Archelosauria</taxon>
        <taxon>Archosauria</taxon>
        <taxon>Crocodylia</taxon>
        <taxon>Alligatoridae</taxon>
        <taxon>Alligatorinae</taxon>
        <taxon>Alligator</taxon>
    </lineage>
</organism>
<reference evidence="1 2" key="1">
    <citation type="journal article" date="2012" name="Genome Biol.">
        <title>Sequencing three crocodilian genomes to illuminate the evolution of archosaurs and amniotes.</title>
        <authorList>
            <person name="St John J.A."/>
            <person name="Braun E.L."/>
            <person name="Isberg S.R."/>
            <person name="Miles L.G."/>
            <person name="Chong A.Y."/>
            <person name="Gongora J."/>
            <person name="Dalzell P."/>
            <person name="Moran C."/>
            <person name="Bed'hom B."/>
            <person name="Abzhanov A."/>
            <person name="Burgess S.C."/>
            <person name="Cooksey A.M."/>
            <person name="Castoe T.A."/>
            <person name="Crawford N.G."/>
            <person name="Densmore L.D."/>
            <person name="Drew J.C."/>
            <person name="Edwards S.V."/>
            <person name="Faircloth B.C."/>
            <person name="Fujita M.K."/>
            <person name="Greenwold M.J."/>
            <person name="Hoffmann F.G."/>
            <person name="Howard J.M."/>
            <person name="Iguchi T."/>
            <person name="Janes D.E."/>
            <person name="Khan S.Y."/>
            <person name="Kohno S."/>
            <person name="de Koning A.J."/>
            <person name="Lance S.L."/>
            <person name="McCarthy F.M."/>
            <person name="McCormack J.E."/>
            <person name="Merchant M.E."/>
            <person name="Peterson D.G."/>
            <person name="Pollock D.D."/>
            <person name="Pourmand N."/>
            <person name="Raney B.J."/>
            <person name="Roessler K.A."/>
            <person name="Sanford J.R."/>
            <person name="Sawyer R.H."/>
            <person name="Schmidt C.J."/>
            <person name="Triplett E.W."/>
            <person name="Tuberville T.D."/>
            <person name="Venegas-Anaya M."/>
            <person name="Howard J.T."/>
            <person name="Jarvis E.D."/>
            <person name="Guillette L.J.Jr."/>
            <person name="Glenn T.C."/>
            <person name="Green R.E."/>
            <person name="Ray D.A."/>
        </authorList>
    </citation>
    <scope>NUCLEOTIDE SEQUENCE [LARGE SCALE GENOMIC DNA]</scope>
    <source>
        <strain evidence="1">KSC_2009_1</strain>
    </source>
</reference>
<name>A0A151NS26_ALLMI</name>
<dbReference type="Proteomes" id="UP000050525">
    <property type="component" value="Unassembled WGS sequence"/>
</dbReference>
<comment type="caution">
    <text evidence="1">The sequence shown here is derived from an EMBL/GenBank/DDBJ whole genome shotgun (WGS) entry which is preliminary data.</text>
</comment>
<keyword evidence="2" id="KW-1185">Reference proteome</keyword>